<dbReference type="Pfam" id="PF01302">
    <property type="entry name" value="CAP_GLY"/>
    <property type="match status" value="1"/>
</dbReference>
<dbReference type="EMBL" id="CAJVRL010000083">
    <property type="protein sequence ID" value="CAG8958511.1"/>
    <property type="molecule type" value="Genomic_DNA"/>
</dbReference>
<dbReference type="PANTHER" id="PTHR18849:SF0">
    <property type="entry name" value="CILIA- AND FLAGELLA-ASSOCIATED PROTEIN 410-RELATED"/>
    <property type="match status" value="1"/>
</dbReference>
<evidence type="ECO:0000256" key="3">
    <source>
        <dbReference type="SAM" id="MobiDB-lite"/>
    </source>
</evidence>
<evidence type="ECO:0000256" key="1">
    <source>
        <dbReference type="ARBA" id="ARBA00022614"/>
    </source>
</evidence>
<dbReference type="PROSITE" id="PS51450">
    <property type="entry name" value="LRR"/>
    <property type="match status" value="2"/>
</dbReference>
<accession>A0A9N9L270</accession>
<feature type="compositionally biased region" description="Basic and acidic residues" evidence="3">
    <location>
        <begin position="577"/>
        <end position="591"/>
    </location>
</feature>
<dbReference type="Gene3D" id="2.30.30.190">
    <property type="entry name" value="CAP Gly-rich-like domain"/>
    <property type="match status" value="1"/>
</dbReference>
<dbReference type="InterPro" id="IPR032675">
    <property type="entry name" value="LRR_dom_sf"/>
</dbReference>
<evidence type="ECO:0000256" key="2">
    <source>
        <dbReference type="ARBA" id="ARBA00022737"/>
    </source>
</evidence>
<dbReference type="OrthoDB" id="5273213at2759"/>
<evidence type="ECO:0000313" key="5">
    <source>
        <dbReference type="EMBL" id="CAG8958511.1"/>
    </source>
</evidence>
<gene>
    <name evidence="5" type="ORF">HYFRA_00009825</name>
</gene>
<dbReference type="PROSITE" id="PS50245">
    <property type="entry name" value="CAP_GLY_2"/>
    <property type="match status" value="1"/>
</dbReference>
<feature type="region of interest" description="Disordered" evidence="3">
    <location>
        <begin position="560"/>
        <end position="591"/>
    </location>
</feature>
<dbReference type="SUPFAM" id="SSF74924">
    <property type="entry name" value="Cap-Gly domain"/>
    <property type="match status" value="1"/>
</dbReference>
<dbReference type="InterPro" id="IPR001611">
    <property type="entry name" value="Leu-rich_rpt"/>
</dbReference>
<dbReference type="Proteomes" id="UP000696280">
    <property type="component" value="Unassembled WGS sequence"/>
</dbReference>
<protein>
    <recommendedName>
        <fullName evidence="4">CAP-Gly domain-containing protein</fullName>
    </recommendedName>
</protein>
<comment type="caution">
    <text evidence="5">The sequence shown here is derived from an EMBL/GenBank/DDBJ whole genome shotgun (WGS) entry which is preliminary data.</text>
</comment>
<dbReference type="PANTHER" id="PTHR18849">
    <property type="entry name" value="LEUCINE RICH REPEAT PROTEIN"/>
    <property type="match status" value="1"/>
</dbReference>
<name>A0A9N9L270_9HELO</name>
<reference evidence="5" key="1">
    <citation type="submission" date="2021-07" db="EMBL/GenBank/DDBJ databases">
        <authorList>
            <person name="Durling M."/>
        </authorList>
    </citation>
    <scope>NUCLEOTIDE SEQUENCE</scope>
</reference>
<keyword evidence="6" id="KW-1185">Reference proteome</keyword>
<keyword evidence="2" id="KW-0677">Repeat</keyword>
<proteinExistence type="predicted"/>
<evidence type="ECO:0000313" key="6">
    <source>
        <dbReference type="Proteomes" id="UP000696280"/>
    </source>
</evidence>
<dbReference type="AlphaFoldDB" id="A0A9N9L270"/>
<sequence>MLGLDFFQSSVFSRLLQPCRFFTKTPHSQHLILCCKASRLAFNGPPRYAMPPKYHVGQRVSFSNSPGTIRYIGPVDGAGKENVRLGVEWDNPARGKHDGKFKGKRYFECLSGSPTGGSLMRINVLKDPEQSFIEAVHEKYDPPEEEGAENQVTPNVISGKVVEEVGFDKIKKQQAQLHKLSHVLVDGMRISSAETPHQTIRETCPKIVELDLSRNLFDDFEVVVRICGELDALKSVRLNNNKFPRLKNEKARKELTGILELEMNEMYMPFHELIKIARLFPSLTTLTACSNVFTSVTCPLEINTLTSLTLEWNRFTNLSQLSKLTSLHSLEILKLKGNRIFEITNNAEKDNTADDKPLVFGSKLQYLDLSYNEINTWEFVDDLATTFPGLTALRLSHNPIYASTHESKVATSLEEASLITTARLKSLTKLDFETITPERRNDAEGYYMSLIGKALAAVPEEEEGKVIAKHKRYHELCKIHGPPAYVRRSADTVNPDFLEARLINFEFYLVDGPPFSKQREIPKSFDVYRVKGIVATMFNLKPLKLKLTWETGIWDPVAGYEEDEESSDAEDIEEEKQDIPPKTDDHKKGRWMKREVEIENSTRQIGVCVDGNEAKVRVELLK</sequence>
<evidence type="ECO:0000259" key="4">
    <source>
        <dbReference type="PROSITE" id="PS50245"/>
    </source>
</evidence>
<dbReference type="Gene3D" id="3.80.10.10">
    <property type="entry name" value="Ribonuclease Inhibitor"/>
    <property type="match status" value="3"/>
</dbReference>
<dbReference type="SMART" id="SM01052">
    <property type="entry name" value="CAP_GLY"/>
    <property type="match status" value="1"/>
</dbReference>
<feature type="domain" description="CAP-Gly" evidence="4">
    <location>
        <begin position="80"/>
        <end position="121"/>
    </location>
</feature>
<feature type="compositionally biased region" description="Acidic residues" evidence="3">
    <location>
        <begin position="560"/>
        <end position="576"/>
    </location>
</feature>
<keyword evidence="1" id="KW-0433">Leucine-rich repeat</keyword>
<organism evidence="5 6">
    <name type="scientific">Hymenoscyphus fraxineus</name>
    <dbReference type="NCBI Taxonomy" id="746836"/>
    <lineage>
        <taxon>Eukaryota</taxon>
        <taxon>Fungi</taxon>
        <taxon>Dikarya</taxon>
        <taxon>Ascomycota</taxon>
        <taxon>Pezizomycotina</taxon>
        <taxon>Leotiomycetes</taxon>
        <taxon>Helotiales</taxon>
        <taxon>Helotiaceae</taxon>
        <taxon>Hymenoscyphus</taxon>
    </lineage>
</organism>
<dbReference type="SUPFAM" id="SSF52058">
    <property type="entry name" value="L domain-like"/>
    <property type="match status" value="1"/>
</dbReference>
<dbReference type="InterPro" id="IPR000938">
    <property type="entry name" value="CAP-Gly_domain"/>
</dbReference>
<dbReference type="InterPro" id="IPR036859">
    <property type="entry name" value="CAP-Gly_dom_sf"/>
</dbReference>